<evidence type="ECO:0000313" key="2">
    <source>
        <dbReference type="EMBL" id="TCP23894.1"/>
    </source>
</evidence>
<feature type="repeat" description="TPR" evidence="1">
    <location>
        <begin position="337"/>
        <end position="370"/>
    </location>
</feature>
<keyword evidence="1" id="KW-0802">TPR repeat</keyword>
<keyword evidence="3" id="KW-1185">Reference proteome</keyword>
<dbReference type="InterPro" id="IPR019734">
    <property type="entry name" value="TPR_rpt"/>
</dbReference>
<comment type="caution">
    <text evidence="2">The sequence shown here is derived from an EMBL/GenBank/DDBJ whole genome shotgun (WGS) entry which is preliminary data.</text>
</comment>
<evidence type="ECO:0000256" key="1">
    <source>
        <dbReference type="PROSITE-ProRule" id="PRU00339"/>
    </source>
</evidence>
<evidence type="ECO:0000313" key="3">
    <source>
        <dbReference type="Proteomes" id="UP000294564"/>
    </source>
</evidence>
<dbReference type="Pfam" id="PF13181">
    <property type="entry name" value="TPR_8"/>
    <property type="match status" value="3"/>
</dbReference>
<reference evidence="2 3" key="1">
    <citation type="submission" date="2019-03" db="EMBL/GenBank/DDBJ databases">
        <title>Genomic Encyclopedia of Type Strains, Phase IV (KMG-IV): sequencing the most valuable type-strain genomes for metagenomic binning, comparative biology and taxonomic classification.</title>
        <authorList>
            <person name="Goeker M."/>
        </authorList>
    </citation>
    <scope>NUCLEOTIDE SEQUENCE [LARGE SCALE GENOMIC DNA]</scope>
    <source>
        <strain evidence="2 3">DSM 14836</strain>
    </source>
</reference>
<organism evidence="2 3">
    <name type="scientific">Tenacibaculum skagerrakense</name>
    <dbReference type="NCBI Taxonomy" id="186571"/>
    <lineage>
        <taxon>Bacteria</taxon>
        <taxon>Pseudomonadati</taxon>
        <taxon>Bacteroidota</taxon>
        <taxon>Flavobacteriia</taxon>
        <taxon>Flavobacteriales</taxon>
        <taxon>Flavobacteriaceae</taxon>
        <taxon>Tenacibaculum</taxon>
    </lineage>
</organism>
<protein>
    <submittedName>
        <fullName evidence="2">Protein involved in gliding motility SprE</fullName>
    </submittedName>
</protein>
<dbReference type="SMART" id="SM00028">
    <property type="entry name" value="TPR"/>
    <property type="match status" value="4"/>
</dbReference>
<dbReference type="InterPro" id="IPR011990">
    <property type="entry name" value="TPR-like_helical_dom_sf"/>
</dbReference>
<gene>
    <name evidence="2" type="ORF">EV195_10759</name>
</gene>
<proteinExistence type="predicted"/>
<accession>A0A4R2NR56</accession>
<dbReference type="AlphaFoldDB" id="A0A4R2NR56"/>
<dbReference type="SUPFAM" id="SSF48452">
    <property type="entry name" value="TPR-like"/>
    <property type="match status" value="2"/>
</dbReference>
<sequence length="755" mass="88104">MVFLSVVLVERFFMKKSYNLLVYIVVVGIIMSCSTKKDSVINRNFHSLTTKYNVLFNGEQAFEKGLKDIENNYTDNFWKRLPIEPIKFDEKSAVVIKFSSPGAGFDDKGEKTAPATPFDRAEEKAAKAIQKHSMNINGYEKNRQIDDAYLLLGKSRYYTQRFIPAIEAFNYIIANYPKASLIYDTKVWRAKSNIRLENEKLAIESLKLLIELDRNEKNLTPLQRQQAYTAMAMAYEKTDTIQKVIDNLAISTSFLKNHQSARNAFVLGQIYSELNRKDSARMVFRKLANERWVPEKYRIHASIEMVKNIEAKDSSNVLLVDRIRKLIRNTDNRKYLNELYYQAGVLQEDRGNTEKAIEYYLKSLEVPSTDVYQKTYTYERLGNIYFEKQEYLLAGTFYDSVLSVTTEEFETEKRIRRIKRKNKGLTKLRSYEETVKNNDSILKLVAMTAEERTAFFESYIEKIKEEDEKKRQRLLNAQDFGSQFGGASSFGGSNNQGKWYFYNTQSVGFGKVAFRKTWGSRQLEDNWRWSDKNEIVQETATEEVTKTETTDSRYEVASYLKKIPSDPLVIDTMKKERNEALYQLGLIYKEQFKNSKLAIDNFEKLYTINQNPALILPINYHLYQLYTEIGESEKAEEKKGIILEKYSDSKFAEIIRKPDSKITEEVKVDEIDKKYRLVYSLYKFNQFEDVVDQVDKLSDAERNSELIAKFVLLRALAIGKYKSKEEYKKELEFVALTYGNRIEGKKAAEIIKLLK</sequence>
<dbReference type="Pfam" id="PF13174">
    <property type="entry name" value="TPR_6"/>
    <property type="match status" value="1"/>
</dbReference>
<dbReference type="PROSITE" id="PS50005">
    <property type="entry name" value="TPR"/>
    <property type="match status" value="1"/>
</dbReference>
<dbReference type="Proteomes" id="UP000294564">
    <property type="component" value="Unassembled WGS sequence"/>
</dbReference>
<name>A0A4R2NR56_9FLAO</name>
<dbReference type="EMBL" id="SLXM01000007">
    <property type="protein sequence ID" value="TCP23894.1"/>
    <property type="molecule type" value="Genomic_DNA"/>
</dbReference>
<dbReference type="Gene3D" id="1.25.40.10">
    <property type="entry name" value="Tetratricopeptide repeat domain"/>
    <property type="match status" value="3"/>
</dbReference>